<dbReference type="Gene3D" id="3.50.30.10">
    <property type="entry name" value="Phosphohistidine domain"/>
    <property type="match status" value="1"/>
</dbReference>
<dbReference type="InterPro" id="IPR002192">
    <property type="entry name" value="PPDK_AMP/ATP-bd"/>
</dbReference>
<dbReference type="Pfam" id="PF01326">
    <property type="entry name" value="PPDK_N"/>
    <property type="match status" value="2"/>
</dbReference>
<reference evidence="4" key="1">
    <citation type="submission" date="2015-07" db="EMBL/GenBank/DDBJ databases">
        <title>Near-Complete Genome Sequence of the Cellulolytic Bacterium Bacteroides (Pseudobacteroides) cellulosolvens ATCC 35603.</title>
        <authorList>
            <person name="Dassa B."/>
            <person name="Utturkar S.M."/>
            <person name="Klingeman D.M."/>
            <person name="Hurt R.A."/>
            <person name="Keller M."/>
            <person name="Xu J."/>
            <person name="Reddy Y.H.K."/>
            <person name="Borovok I."/>
            <person name="Grinberg I.R."/>
            <person name="Lamed R."/>
            <person name="Zhivin O."/>
            <person name="Bayer E.A."/>
            <person name="Brown S.D."/>
        </authorList>
    </citation>
    <scope>NUCLEOTIDE SEQUENCE [LARGE SCALE GENOMIC DNA]</scope>
    <source>
        <strain evidence="4">DSM 2933</strain>
    </source>
</reference>
<dbReference type="PANTHER" id="PTHR43615:SF1">
    <property type="entry name" value="PPDK_N DOMAIN-CONTAINING PROTEIN"/>
    <property type="match status" value="1"/>
</dbReference>
<keyword evidence="3" id="KW-0808">Transferase</keyword>
<dbReference type="eggNOG" id="COG0574">
    <property type="taxonomic scope" value="Bacteria"/>
</dbReference>
<sequence length="836" mass="95657">MLVSLSSYAKADKVGNKAQSLMKLRNNGFCVPDGFVLDSDTYDEVIRESGLAGKINELSSKINKDNIRTISSEIIKLFDKIDLTHDVISEISKLLQIKKYAVRSSGLKEDLAGFAFAGQYRTFLNVEGIDDICKSIIGCYKSMYTEGVLSYLIDNGLGVSDMKMAVVVQEMVEADISGIAFTVNPLSGNDKEIVVEVAEGLGEEIVSGKVNPECYLYNWFDDKEVYEKTNKLLTREKFLKLAKKALDIQMLYGFPCDIEFAVKDNEIYFVQARAITKIMYSGIKDQWTTADFKDGGVSANVCTPYMWSLYEFIWEYTLKKFVFDSKILNKSEWRKAGDMFFGRPYWNLSVVKTAMSKVPGYKEREFDNDLGVMPTYEGDGNVTKITPKTLLGILRMAIAQKKIVADRSKNAQKLKTELLDKYFNYINSFKNEEKLDDLEFIWYKLVKEDYLLSESTYFWQIFINTVNQSLFKDNLLKFVSSGEYFNLIGGLDNISHLLPFYYMWDISRKIIADKKAYAFWSDSKVSVIKKAYDENSNENYIPKLAEFINLYGYHSEKELDVTYPCYCEDVESVIKMFKETVALDDSLSPESDRKHQVEVFEKQKQKLKEQLGKKKYLKVEKSIVKMRSMLWWREEFRDISTRFYYIIRIFTMKLSKAYVKSGILSCEDDIWYTKIEDVFEFIDRKITQEDLRNIIARNRKYYQSFQNFLSENEIGAAFNIASIKGKKMSGGIKGIGCNNGTVTGPARVINSLAEIDRLQVGDILVTRFTDTGWTSKFAILKGIVTEYGGILCHAAIVSREYGIPCVVCTNDATKLIKDGSTITINGTTGEITVEKE</sequence>
<feature type="domain" description="Pyruvate phosphate dikinase AMP/ATP-binding" evidence="2">
    <location>
        <begin position="227"/>
        <end position="277"/>
    </location>
</feature>
<dbReference type="InterPro" id="IPR051549">
    <property type="entry name" value="PEP_Utilizing_Enz"/>
</dbReference>
<dbReference type="Gene3D" id="3.30.1490.20">
    <property type="entry name" value="ATP-grasp fold, A domain"/>
    <property type="match status" value="1"/>
</dbReference>
<keyword evidence="3" id="KW-0670">Pyruvate</keyword>
<dbReference type="Pfam" id="PF00391">
    <property type="entry name" value="PEP-utilizers"/>
    <property type="match status" value="1"/>
</dbReference>
<dbReference type="OrthoDB" id="9765468at2"/>
<dbReference type="SUPFAM" id="SSF52009">
    <property type="entry name" value="Phosphohistidine domain"/>
    <property type="match status" value="1"/>
</dbReference>
<dbReference type="EC" id="2.7.9.2" evidence="3"/>
<keyword evidence="4" id="KW-1185">Reference proteome</keyword>
<dbReference type="eggNOG" id="COG3848">
    <property type="taxonomic scope" value="Bacteria"/>
</dbReference>
<dbReference type="PATRIC" id="fig|398512.5.peg.3298"/>
<dbReference type="PANTHER" id="PTHR43615">
    <property type="entry name" value="PHOSPHOENOLPYRUVATE SYNTHASE-RELATED"/>
    <property type="match status" value="1"/>
</dbReference>
<gene>
    <name evidence="3" type="ORF">Bccel_3149</name>
</gene>
<dbReference type="InterPro" id="IPR013815">
    <property type="entry name" value="ATP_grasp_subdomain_1"/>
</dbReference>
<dbReference type="AlphaFoldDB" id="A0A0L6JQ17"/>
<protein>
    <submittedName>
        <fullName evidence="3">Pyruvate, water dikinase</fullName>
        <ecNumber evidence="3">2.7.9.2</ecNumber>
    </submittedName>
</protein>
<name>A0A0L6JQ17_9FIRM</name>
<comment type="caution">
    <text evidence="3">The sequence shown here is derived from an EMBL/GenBank/DDBJ whole genome shotgun (WGS) entry which is preliminary data.</text>
</comment>
<dbReference type="STRING" id="398512.Bccel_3149"/>
<dbReference type="GO" id="GO:0005524">
    <property type="term" value="F:ATP binding"/>
    <property type="evidence" value="ECO:0007669"/>
    <property type="project" value="InterPro"/>
</dbReference>
<feature type="domain" description="Pyruvate phosphate dikinase AMP/ATP-binding" evidence="2">
    <location>
        <begin position="12"/>
        <end position="218"/>
    </location>
</feature>
<dbReference type="EMBL" id="LGTC01000001">
    <property type="protein sequence ID" value="KNY27878.1"/>
    <property type="molecule type" value="Genomic_DNA"/>
</dbReference>
<evidence type="ECO:0000259" key="1">
    <source>
        <dbReference type="Pfam" id="PF00391"/>
    </source>
</evidence>
<dbReference type="RefSeq" id="WP_036942058.1">
    <property type="nucleotide sequence ID" value="NZ_JQKC01000017.1"/>
</dbReference>
<organism evidence="3 4">
    <name type="scientific">Pseudobacteroides cellulosolvens ATCC 35603 = DSM 2933</name>
    <dbReference type="NCBI Taxonomy" id="398512"/>
    <lineage>
        <taxon>Bacteria</taxon>
        <taxon>Bacillati</taxon>
        <taxon>Bacillota</taxon>
        <taxon>Clostridia</taxon>
        <taxon>Eubacteriales</taxon>
        <taxon>Oscillospiraceae</taxon>
        <taxon>Pseudobacteroides</taxon>
    </lineage>
</organism>
<accession>A0A0L6JQ17</accession>
<evidence type="ECO:0000313" key="4">
    <source>
        <dbReference type="Proteomes" id="UP000036923"/>
    </source>
</evidence>
<dbReference type="SUPFAM" id="SSF56059">
    <property type="entry name" value="Glutathione synthetase ATP-binding domain-like"/>
    <property type="match status" value="1"/>
</dbReference>
<evidence type="ECO:0000313" key="3">
    <source>
        <dbReference type="EMBL" id="KNY27878.1"/>
    </source>
</evidence>
<dbReference type="GO" id="GO:0008986">
    <property type="term" value="F:pyruvate, water dikinase activity"/>
    <property type="evidence" value="ECO:0007669"/>
    <property type="project" value="UniProtKB-EC"/>
</dbReference>
<keyword evidence="3" id="KW-0418">Kinase</keyword>
<dbReference type="InterPro" id="IPR008279">
    <property type="entry name" value="PEP-util_enz_mobile_dom"/>
</dbReference>
<evidence type="ECO:0000259" key="2">
    <source>
        <dbReference type="Pfam" id="PF01326"/>
    </source>
</evidence>
<dbReference type="Gene3D" id="3.30.470.20">
    <property type="entry name" value="ATP-grasp fold, B domain"/>
    <property type="match status" value="2"/>
</dbReference>
<feature type="domain" description="PEP-utilising enzyme mobile" evidence="1">
    <location>
        <begin position="760"/>
        <end position="829"/>
    </location>
</feature>
<proteinExistence type="predicted"/>
<dbReference type="InterPro" id="IPR036637">
    <property type="entry name" value="Phosphohistidine_dom_sf"/>
</dbReference>
<dbReference type="Proteomes" id="UP000036923">
    <property type="component" value="Unassembled WGS sequence"/>
</dbReference>